<comment type="subunit">
    <text evidence="1">Component of the mitochondrial contact site and cristae organizing system (MICOS) complex.</text>
</comment>
<feature type="region of interest" description="Disordered" evidence="2">
    <location>
        <begin position="55"/>
        <end position="82"/>
    </location>
</feature>
<keyword evidence="1" id="KW-0812">Transmembrane</keyword>
<comment type="caution">
    <text evidence="3">The sequence shown here is derived from an EMBL/GenBank/DDBJ whole genome shotgun (WGS) entry which is preliminary data.</text>
</comment>
<dbReference type="GO" id="GO:0044284">
    <property type="term" value="C:mitochondrial crista junction"/>
    <property type="evidence" value="ECO:0007669"/>
    <property type="project" value="TreeGrafter"/>
</dbReference>
<dbReference type="Proteomes" id="UP001239445">
    <property type="component" value="Unassembled WGS sequence"/>
</dbReference>
<dbReference type="EMBL" id="MU839834">
    <property type="protein sequence ID" value="KAK1755338.1"/>
    <property type="molecule type" value="Genomic_DNA"/>
</dbReference>
<gene>
    <name evidence="3" type="ORF">QBC47DRAFT_383430</name>
</gene>
<evidence type="ECO:0000256" key="2">
    <source>
        <dbReference type="SAM" id="MobiDB-lite"/>
    </source>
</evidence>
<name>A0AAJ0F9G2_9PEZI</name>
<dbReference type="InterPro" id="IPR019166">
    <property type="entry name" value="MIC26/MIC27"/>
</dbReference>
<organism evidence="3 4">
    <name type="scientific">Echria macrotheca</name>
    <dbReference type="NCBI Taxonomy" id="438768"/>
    <lineage>
        <taxon>Eukaryota</taxon>
        <taxon>Fungi</taxon>
        <taxon>Dikarya</taxon>
        <taxon>Ascomycota</taxon>
        <taxon>Pezizomycotina</taxon>
        <taxon>Sordariomycetes</taxon>
        <taxon>Sordariomycetidae</taxon>
        <taxon>Sordariales</taxon>
        <taxon>Schizotheciaceae</taxon>
        <taxon>Echria</taxon>
    </lineage>
</organism>
<keyword evidence="1" id="KW-0999">Mitochondrion inner membrane</keyword>
<dbReference type="PANTHER" id="PTHR28268:SF1">
    <property type="entry name" value="MICOS SUBUNIT MIC26"/>
    <property type="match status" value="1"/>
</dbReference>
<keyword evidence="1" id="KW-0472">Membrane</keyword>
<evidence type="ECO:0000256" key="1">
    <source>
        <dbReference type="RuleBase" id="RU363021"/>
    </source>
</evidence>
<dbReference type="Pfam" id="PF09769">
    <property type="entry name" value="ApoO"/>
    <property type="match status" value="1"/>
</dbReference>
<dbReference type="AlphaFoldDB" id="A0AAJ0F9G2"/>
<dbReference type="PANTHER" id="PTHR28268">
    <property type="entry name" value="MICOS SUBUNIT MIC26"/>
    <property type="match status" value="1"/>
</dbReference>
<feature type="compositionally biased region" description="Low complexity" evidence="2">
    <location>
        <begin position="62"/>
        <end position="78"/>
    </location>
</feature>
<keyword evidence="1" id="KW-1133">Transmembrane helix</keyword>
<sequence>MAARVLFRRRAAPALTAAVLVGGIAFAPRVAYAEAPEERHLSKKPIYDDDFDYVPAPPKPAATPATVATPSPASATATDTELPLSPTTTAVATPEPSSPATAVAESIFPTAEPTTIQRRPTPTARLAAQIRLGRLFLYRQACTAEDAVNNAMSRAFSLEQSFTSTIASLAPPRESGERLMPGLVYVLVAGMAGSIVARNRNVLLRASAPLALGIGAAWVVLPVTMNNVSGLLWTYEQRFPAVAEAHVATREGIEKGVRFVEVHGELAKRKVTEVVHDARETVEGWVRKGK</sequence>
<feature type="transmembrane region" description="Helical" evidence="1">
    <location>
        <begin position="179"/>
        <end position="197"/>
    </location>
</feature>
<keyword evidence="4" id="KW-1185">Reference proteome</keyword>
<evidence type="ECO:0000313" key="4">
    <source>
        <dbReference type="Proteomes" id="UP001239445"/>
    </source>
</evidence>
<feature type="transmembrane region" description="Helical" evidence="1">
    <location>
        <begin position="202"/>
        <end position="221"/>
    </location>
</feature>
<reference evidence="3" key="1">
    <citation type="submission" date="2023-06" db="EMBL/GenBank/DDBJ databases">
        <title>Genome-scale phylogeny and comparative genomics of the fungal order Sordariales.</title>
        <authorList>
            <consortium name="Lawrence Berkeley National Laboratory"/>
            <person name="Hensen N."/>
            <person name="Bonometti L."/>
            <person name="Westerberg I."/>
            <person name="Brannstrom I.O."/>
            <person name="Guillou S."/>
            <person name="Cros-Aarteil S."/>
            <person name="Calhoun S."/>
            <person name="Haridas S."/>
            <person name="Kuo A."/>
            <person name="Mondo S."/>
            <person name="Pangilinan J."/>
            <person name="Riley R."/>
            <person name="Labutti K."/>
            <person name="Andreopoulos B."/>
            <person name="Lipzen A."/>
            <person name="Chen C."/>
            <person name="Yanf M."/>
            <person name="Daum C."/>
            <person name="Ng V."/>
            <person name="Clum A."/>
            <person name="Steindorff A."/>
            <person name="Ohm R."/>
            <person name="Martin F."/>
            <person name="Silar P."/>
            <person name="Natvig D."/>
            <person name="Lalanne C."/>
            <person name="Gautier V."/>
            <person name="Ament-Velasquez S.L."/>
            <person name="Kruys A."/>
            <person name="Hutchinson M.I."/>
            <person name="Powell A.J."/>
            <person name="Barry K."/>
            <person name="Miller A.N."/>
            <person name="Grigoriev I.V."/>
            <person name="Debuchy R."/>
            <person name="Gladieux P."/>
            <person name="Thoren M.H."/>
            <person name="Johannesson H."/>
        </authorList>
    </citation>
    <scope>NUCLEOTIDE SEQUENCE</scope>
    <source>
        <strain evidence="3">PSN4</strain>
    </source>
</reference>
<dbReference type="InterPro" id="IPR033181">
    <property type="entry name" value="Mic26_fungi"/>
</dbReference>
<comment type="subcellular location">
    <subcellularLocation>
        <location evidence="1">Mitochondrion inner membrane</location>
    </subcellularLocation>
</comment>
<comment type="function">
    <text evidence="1">Component of the MICOS complex, a large protein complex of the mitochondrial inner membrane that plays crucial roles in the maintenance of crista junctions, inner membrane architecture, and formation of contact sites to the outer membrane.</text>
</comment>
<protein>
    <recommendedName>
        <fullName evidence="1">MICOS complex subunit</fullName>
    </recommendedName>
</protein>
<dbReference type="GO" id="GO:0061617">
    <property type="term" value="C:MICOS complex"/>
    <property type="evidence" value="ECO:0007669"/>
    <property type="project" value="UniProtKB-UniRule"/>
</dbReference>
<evidence type="ECO:0000313" key="3">
    <source>
        <dbReference type="EMBL" id="KAK1755338.1"/>
    </source>
</evidence>
<accession>A0AAJ0F9G2</accession>
<keyword evidence="1" id="KW-0496">Mitochondrion</keyword>
<dbReference type="GO" id="GO:0042407">
    <property type="term" value="P:cristae formation"/>
    <property type="evidence" value="ECO:0007669"/>
    <property type="project" value="InterPro"/>
</dbReference>
<proteinExistence type="predicted"/>